<evidence type="ECO:0000313" key="2">
    <source>
        <dbReference type="EMBL" id="SQB10869.1"/>
    </source>
</evidence>
<dbReference type="EMBL" id="UAVW01000009">
    <property type="protein sequence ID" value="SQB10869.1"/>
    <property type="molecule type" value="Genomic_DNA"/>
</dbReference>
<sequence length="98" mass="11421">MVVRFEEDQEPDKLNKLAWQADEETILNWIETEGYSVDGPVEQNGKYSKADLSEYPRYGTEALEQFAFSTLCKVMQFEEKQLVPVVLDDSGEFLWDMM</sequence>
<dbReference type="Proteomes" id="UP000251853">
    <property type="component" value="Unassembled WGS sequence"/>
</dbReference>
<evidence type="ECO:0000313" key="4">
    <source>
        <dbReference type="Proteomes" id="UP000251853"/>
    </source>
</evidence>
<dbReference type="Proteomes" id="UP000095512">
    <property type="component" value="Unassembled WGS sequence"/>
</dbReference>
<protein>
    <submittedName>
        <fullName evidence="1">Uncharacterized protein</fullName>
    </submittedName>
</protein>
<proteinExistence type="predicted"/>
<accession>A0A174BKZ6</accession>
<gene>
    <name evidence="1" type="ORF">ERS852480_00272</name>
    <name evidence="2" type="ORF">NCTC11224_02210</name>
</gene>
<evidence type="ECO:0000313" key="1">
    <source>
        <dbReference type="EMBL" id="CUO00919.1"/>
    </source>
</evidence>
<organism evidence="1 3">
    <name type="scientific">Enterocloster clostridioformis</name>
    <dbReference type="NCBI Taxonomy" id="1531"/>
    <lineage>
        <taxon>Bacteria</taxon>
        <taxon>Bacillati</taxon>
        <taxon>Bacillota</taxon>
        <taxon>Clostridia</taxon>
        <taxon>Lachnospirales</taxon>
        <taxon>Lachnospiraceae</taxon>
        <taxon>Enterocloster</taxon>
    </lineage>
</organism>
<reference evidence="1 3" key="1">
    <citation type="submission" date="2015-09" db="EMBL/GenBank/DDBJ databases">
        <authorList>
            <consortium name="Pathogen Informatics"/>
        </authorList>
    </citation>
    <scope>NUCLEOTIDE SEQUENCE [LARGE SCALE GENOMIC DNA]</scope>
    <source>
        <strain evidence="1 3">2789STDY5834865</strain>
    </source>
</reference>
<keyword evidence="4" id="KW-1185">Reference proteome</keyword>
<evidence type="ECO:0000313" key="3">
    <source>
        <dbReference type="Proteomes" id="UP000095512"/>
    </source>
</evidence>
<dbReference type="AlphaFoldDB" id="A0A174BKZ6"/>
<reference evidence="2 4" key="2">
    <citation type="submission" date="2018-06" db="EMBL/GenBank/DDBJ databases">
        <authorList>
            <consortium name="Pathogen Informatics"/>
            <person name="Doyle S."/>
        </authorList>
    </citation>
    <scope>NUCLEOTIDE SEQUENCE [LARGE SCALE GENOMIC DNA]</scope>
    <source>
        <strain evidence="2 4">NCTC11224</strain>
    </source>
</reference>
<name>A0A174BKZ6_9FIRM</name>
<dbReference type="EMBL" id="CZAB01000002">
    <property type="protein sequence ID" value="CUO00919.1"/>
    <property type="molecule type" value="Genomic_DNA"/>
</dbReference>